<dbReference type="Pfam" id="PF02738">
    <property type="entry name" value="MoCoBD_1"/>
    <property type="match status" value="1"/>
</dbReference>
<dbReference type="InterPro" id="IPR000674">
    <property type="entry name" value="Ald_Oxase/Xan_DH_a/b"/>
</dbReference>
<dbReference type="Gene3D" id="3.30.365.10">
    <property type="entry name" value="Aldehyde oxidase/xanthine dehydrogenase, molybdopterin binding domain"/>
    <property type="match status" value="4"/>
</dbReference>
<dbReference type="InterPro" id="IPR046867">
    <property type="entry name" value="AldOxase/xan_DH_MoCoBD2"/>
</dbReference>
<keyword evidence="3" id="KW-1185">Reference proteome</keyword>
<dbReference type="GO" id="GO:0005506">
    <property type="term" value="F:iron ion binding"/>
    <property type="evidence" value="ECO:0007669"/>
    <property type="project" value="InterPro"/>
</dbReference>
<accession>A0A4Q7Y2F2</accession>
<dbReference type="InterPro" id="IPR016208">
    <property type="entry name" value="Ald_Oxase/xanthine_DH-like"/>
</dbReference>
<sequence length="758" mass="80579">MIGQRQTLLDARDRVTGRIPYTINLEPPGTLHVAILRSTVPHARLVRVDASAASQLPGVAAVLTRDDFAGSSIRPLFGPVFRDQPIVAMDRVRYVGEPVAAVAATDLRAAEAALESIEVEYEELPAVFTPQDALAAGAPLLHESFDDRAPGYADIVLQGQGGNVCNKFQLRKGDGLAGFELADEIFEHEFSSPPVQHVSMEPHAAVASFEGDYLTVHTCTQTPYAVRDALAYMFRLPASHVRVVVPPVGGGFGGKTYAKVEPLAAVLSKMTHRPVKVHLTREEEFVTNRKHQAFIKLRTGMRRDGTIVAREVQALFNAGAYTDISPRLIKNGGYGAVGPYRISHVHIDSYAVFTNLPSAGAFRGYGVSQGSWAYESQMDMIAEAMGFDPIELRMRNLLLEGDTFATGETLHGIRFPEVLRDATTLFEAGRVPPPAEDDGSVKRGRGCAVIIKSTITPSTSAASVKLNSDGSLQVLTSTVDMGQGAHTALSQIAASALGVGVGSIGVVGPDTDVTPFDLTTSSSRSTAAMGAAVREAVFDVRRQLLDLAAQQMEVDVTDLELADGRISVVGDPASGRSIAEVVTASRRGTLAGNGSFVTEGGLHPETGQGIASEHWHQGAVAAEVDVDVATGKVTVRGLRASVYAGTVVNPINARMQIDGSVSFGISQALFEQLIHDEGHPANSSLSEYALAGLADLPEVFEVSLIEDPDNDEMHGLGETCLPPVMPAIANAVADAVGVRIRHLPLTAERVLDALEEQR</sequence>
<dbReference type="Pfam" id="PF20256">
    <property type="entry name" value="MoCoBD_2"/>
    <property type="match status" value="1"/>
</dbReference>
<dbReference type="AlphaFoldDB" id="A0A4Q7Y2F2"/>
<dbReference type="OrthoDB" id="9758509at2"/>
<evidence type="ECO:0000313" key="3">
    <source>
        <dbReference type="Proteomes" id="UP000292507"/>
    </source>
</evidence>
<reference evidence="2 3" key="1">
    <citation type="submission" date="2019-02" db="EMBL/GenBank/DDBJ databases">
        <title>Sequencing the genomes of 1000 actinobacteria strains.</title>
        <authorList>
            <person name="Klenk H.-P."/>
        </authorList>
    </citation>
    <scope>NUCLEOTIDE SEQUENCE [LARGE SCALE GENOMIC DNA]</scope>
    <source>
        <strain evidence="2 3">DSM 44509</strain>
    </source>
</reference>
<feature type="domain" description="Aldehyde oxidase/xanthine dehydrogenase a/b hammerhead" evidence="1">
    <location>
        <begin position="16"/>
        <end position="125"/>
    </location>
</feature>
<dbReference type="InterPro" id="IPR036856">
    <property type="entry name" value="Ald_Oxase/Xan_DH_a/b_sf"/>
</dbReference>
<evidence type="ECO:0000259" key="1">
    <source>
        <dbReference type="SMART" id="SM01008"/>
    </source>
</evidence>
<comment type="caution">
    <text evidence="2">The sequence shown here is derived from an EMBL/GenBank/DDBJ whole genome shotgun (WGS) entry which is preliminary data.</text>
</comment>
<evidence type="ECO:0000313" key="2">
    <source>
        <dbReference type="EMBL" id="RZU30980.1"/>
    </source>
</evidence>
<dbReference type="Gene3D" id="3.90.1170.50">
    <property type="entry name" value="Aldehyde oxidase/xanthine dehydrogenase, a/b hammerhead"/>
    <property type="match status" value="1"/>
</dbReference>
<dbReference type="Pfam" id="PF01315">
    <property type="entry name" value="Ald_Xan_dh_C"/>
    <property type="match status" value="1"/>
</dbReference>
<protein>
    <submittedName>
        <fullName evidence="2">CO/xanthine dehydrogenase Mo-binding subunit</fullName>
    </submittedName>
</protein>
<dbReference type="RefSeq" id="WP_104528586.1">
    <property type="nucleotide sequence ID" value="NZ_POQT01000015.1"/>
</dbReference>
<dbReference type="GO" id="GO:0016491">
    <property type="term" value="F:oxidoreductase activity"/>
    <property type="evidence" value="ECO:0007669"/>
    <property type="project" value="InterPro"/>
</dbReference>
<dbReference type="InterPro" id="IPR008274">
    <property type="entry name" value="AldOxase/xan_DH_MoCoBD1"/>
</dbReference>
<name>A0A4Q7Y2F2_9ACTN</name>
<dbReference type="SUPFAM" id="SSF54665">
    <property type="entry name" value="CO dehydrogenase molybdoprotein N-domain-like"/>
    <property type="match status" value="1"/>
</dbReference>
<gene>
    <name evidence="2" type="ORF">BKA19_0617</name>
</gene>
<dbReference type="Proteomes" id="UP000292507">
    <property type="component" value="Unassembled WGS sequence"/>
</dbReference>
<dbReference type="SUPFAM" id="SSF56003">
    <property type="entry name" value="Molybdenum cofactor-binding domain"/>
    <property type="match status" value="1"/>
</dbReference>
<dbReference type="PANTHER" id="PTHR11908:SF157">
    <property type="entry name" value="XANTHINE DEHYDROGENASE SUBUNIT D-RELATED"/>
    <property type="match status" value="1"/>
</dbReference>
<dbReference type="EMBL" id="SHKV01000001">
    <property type="protein sequence ID" value="RZU30980.1"/>
    <property type="molecule type" value="Genomic_DNA"/>
</dbReference>
<dbReference type="SMART" id="SM01008">
    <property type="entry name" value="Ald_Xan_dh_C"/>
    <property type="match status" value="1"/>
</dbReference>
<dbReference type="PANTHER" id="PTHR11908">
    <property type="entry name" value="XANTHINE DEHYDROGENASE"/>
    <property type="match status" value="1"/>
</dbReference>
<organism evidence="2 3">
    <name type="scientific">Blastococcus saxobsidens</name>
    <dbReference type="NCBI Taxonomy" id="138336"/>
    <lineage>
        <taxon>Bacteria</taxon>
        <taxon>Bacillati</taxon>
        <taxon>Actinomycetota</taxon>
        <taxon>Actinomycetes</taxon>
        <taxon>Geodermatophilales</taxon>
        <taxon>Geodermatophilaceae</taxon>
        <taxon>Blastococcus</taxon>
    </lineage>
</organism>
<proteinExistence type="predicted"/>
<dbReference type="InterPro" id="IPR037165">
    <property type="entry name" value="AldOxase/xan_DH_Mopterin-bd_sf"/>
</dbReference>